<dbReference type="Proteomes" id="UP000283634">
    <property type="component" value="Unassembled WGS sequence"/>
</dbReference>
<protein>
    <submittedName>
        <fullName evidence="3">Uncharacterized protein</fullName>
    </submittedName>
</protein>
<keyword evidence="1" id="KW-0175">Coiled coil</keyword>
<dbReference type="OrthoDB" id="244836at2759"/>
<evidence type="ECO:0000256" key="2">
    <source>
        <dbReference type="SAM" id="MobiDB-lite"/>
    </source>
</evidence>
<sequence length="462" mass="54258">MQGTQPHKPPQTACNEVGKAEDPGSIPLKQRETTPVSRRALTSHALTAKRHGNQEVGALKDPKVCRLTQQLKGDVEAFLTPRKTFLRSGGLRERYEFVMQMRSNETQEALAREGDLSRIIIELQKHIEDMKASREYEREVHARESFYLVKENESLKDQVRVAEKLFAGARSMYDLELSKLRTKLSDMEDHLASEQESSKLRGAEQERVIQQLCSNLYATQEELERYVGKNCELASVQQSVEELRLKNQRAQRECTVWQEILRRREVFMLLERDVFVELQRRCMQERNCYWRLHDELHQHILSGRVEQLLNQMRSEAEMYDKMKQLMLENVTEALERDTWVSRHLSKSQELSRMSEQHEELSLLLSQYMRELEENQKTTLEQALCQKTLDDMTLSYVLRQRDDEISDKLRTWKGALREAHKLLTALLKRYEPFQRGDEVFVARVMEWLVSAPHVKEFVSVCAC</sequence>
<feature type="coiled-coil region" evidence="1">
    <location>
        <begin position="233"/>
        <end position="260"/>
    </location>
</feature>
<gene>
    <name evidence="3" type="ORF">TraAM80_02145</name>
</gene>
<keyword evidence="4" id="KW-1185">Reference proteome</keyword>
<dbReference type="AlphaFoldDB" id="A0A3R7KKR9"/>
<reference evidence="3 4" key="1">
    <citation type="journal article" date="2018" name="BMC Genomics">
        <title>Genomic comparison of Trypanosoma conorhini and Trypanosoma rangeli to Trypanosoma cruzi strains of high and low virulence.</title>
        <authorList>
            <person name="Bradwell K.R."/>
            <person name="Koparde V.N."/>
            <person name="Matveyev A.V."/>
            <person name="Serrano M.G."/>
            <person name="Alves J.M."/>
            <person name="Parikh H."/>
            <person name="Huang B."/>
            <person name="Lee V."/>
            <person name="Espinosa-Alvarez O."/>
            <person name="Ortiz P.A."/>
            <person name="Costa-Martins A.G."/>
            <person name="Teixeira M.M."/>
            <person name="Buck G.A."/>
        </authorList>
    </citation>
    <scope>NUCLEOTIDE SEQUENCE [LARGE SCALE GENOMIC DNA]</scope>
    <source>
        <strain evidence="3 4">AM80</strain>
    </source>
</reference>
<feature type="region of interest" description="Disordered" evidence="2">
    <location>
        <begin position="1"/>
        <end position="39"/>
    </location>
</feature>
<name>A0A3R7KKR9_TRYRA</name>
<dbReference type="RefSeq" id="XP_029240968.1">
    <property type="nucleotide sequence ID" value="XM_029379161.1"/>
</dbReference>
<proteinExistence type="predicted"/>
<organism evidence="3 4">
    <name type="scientific">Trypanosoma rangeli</name>
    <dbReference type="NCBI Taxonomy" id="5698"/>
    <lineage>
        <taxon>Eukaryota</taxon>
        <taxon>Discoba</taxon>
        <taxon>Euglenozoa</taxon>
        <taxon>Kinetoplastea</taxon>
        <taxon>Metakinetoplastina</taxon>
        <taxon>Trypanosomatida</taxon>
        <taxon>Trypanosomatidae</taxon>
        <taxon>Trypanosoma</taxon>
        <taxon>Herpetosoma</taxon>
    </lineage>
</organism>
<accession>A0A3R7KKR9</accession>
<dbReference type="OMA" id="HRHEKEC"/>
<dbReference type="EMBL" id="MKGL01000047">
    <property type="protein sequence ID" value="RNF09435.1"/>
    <property type="molecule type" value="Genomic_DNA"/>
</dbReference>
<evidence type="ECO:0000313" key="4">
    <source>
        <dbReference type="Proteomes" id="UP000283634"/>
    </source>
</evidence>
<evidence type="ECO:0000256" key="1">
    <source>
        <dbReference type="SAM" id="Coils"/>
    </source>
</evidence>
<comment type="caution">
    <text evidence="3">The sequence shown here is derived from an EMBL/GenBank/DDBJ whole genome shotgun (WGS) entry which is preliminary data.</text>
</comment>
<dbReference type="VEuPathDB" id="TriTrypDB:TRSC58_04162"/>
<evidence type="ECO:0000313" key="3">
    <source>
        <dbReference type="EMBL" id="RNF09435.1"/>
    </source>
</evidence>
<dbReference type="GeneID" id="40326078"/>
<feature type="coiled-coil region" evidence="1">
    <location>
        <begin position="350"/>
        <end position="377"/>
    </location>
</feature>